<evidence type="ECO:0000256" key="3">
    <source>
        <dbReference type="ARBA" id="ARBA00010869"/>
    </source>
</evidence>
<comment type="cofactor">
    <cofactor evidence="1">
        <name>pyridoxal 5'-phosphate</name>
        <dbReference type="ChEBI" id="CHEBI:597326"/>
    </cofactor>
</comment>
<dbReference type="CDD" id="cd01562">
    <property type="entry name" value="Thr-dehyd"/>
    <property type="match status" value="1"/>
</dbReference>
<dbReference type="UniPathway" id="UPA00047">
    <property type="reaction ID" value="UER00054"/>
</dbReference>
<dbReference type="InterPro" id="IPR050147">
    <property type="entry name" value="Ser/Thr_Dehydratase"/>
</dbReference>
<evidence type="ECO:0000256" key="11">
    <source>
        <dbReference type="ARBA" id="ARBA00049406"/>
    </source>
</evidence>
<evidence type="ECO:0000256" key="4">
    <source>
        <dbReference type="ARBA" id="ARBA00012093"/>
    </source>
</evidence>
<dbReference type="FunFam" id="3.40.50.1100:FF:000005">
    <property type="entry name" value="Threonine dehydratase catabolic"/>
    <property type="match status" value="1"/>
</dbReference>
<evidence type="ECO:0000256" key="1">
    <source>
        <dbReference type="ARBA" id="ARBA00001933"/>
    </source>
</evidence>
<comment type="similarity">
    <text evidence="3">Belongs to the serine/threonine dehydratase family.</text>
</comment>
<protein>
    <recommendedName>
        <fullName evidence="10">L-serine dehydratase</fullName>
        <ecNumber evidence="4">4.3.1.17</ecNumber>
        <ecNumber evidence="5">4.3.1.19</ecNumber>
    </recommendedName>
</protein>
<dbReference type="PANTHER" id="PTHR48078">
    <property type="entry name" value="THREONINE DEHYDRATASE, MITOCHONDRIAL-RELATED"/>
    <property type="match status" value="1"/>
</dbReference>
<evidence type="ECO:0000256" key="6">
    <source>
        <dbReference type="ARBA" id="ARBA00022624"/>
    </source>
</evidence>
<dbReference type="InterPro" id="IPR036052">
    <property type="entry name" value="TrpB-like_PALP_sf"/>
</dbReference>
<dbReference type="InterPro" id="IPR000634">
    <property type="entry name" value="Ser/Thr_deHydtase_PyrdxlP-BS"/>
</dbReference>
<evidence type="ECO:0000256" key="10">
    <source>
        <dbReference type="ARBA" id="ARBA00031418"/>
    </source>
</evidence>
<dbReference type="InterPro" id="IPR005789">
    <property type="entry name" value="Thr_deHydtase_catblc"/>
</dbReference>
<gene>
    <name evidence="13" type="ORF">Ga0123461_0688</name>
</gene>
<dbReference type="GO" id="GO:0004794">
    <property type="term" value="F:threonine deaminase activity"/>
    <property type="evidence" value="ECO:0007669"/>
    <property type="project" value="UniProtKB-EC"/>
</dbReference>
<evidence type="ECO:0000256" key="2">
    <source>
        <dbReference type="ARBA" id="ARBA00004810"/>
    </source>
</evidence>
<dbReference type="CDD" id="cd04886">
    <property type="entry name" value="ACT_ThrD-II-like"/>
    <property type="match status" value="1"/>
</dbReference>
<dbReference type="PROSITE" id="PS51671">
    <property type="entry name" value="ACT"/>
    <property type="match status" value="1"/>
</dbReference>
<keyword evidence="6" id="KW-0100">Branched-chain amino acid biosynthesis</keyword>
<keyword evidence="6" id="KW-0412">Isoleucine biosynthesis</keyword>
<dbReference type="SUPFAM" id="SSF53686">
    <property type="entry name" value="Tryptophan synthase beta subunit-like PLP-dependent enzymes"/>
    <property type="match status" value="1"/>
</dbReference>
<evidence type="ECO:0000256" key="7">
    <source>
        <dbReference type="ARBA" id="ARBA00022898"/>
    </source>
</evidence>
<accession>A0A2K8L2D4</accession>
<dbReference type="EC" id="4.3.1.17" evidence="4"/>
<dbReference type="EMBL" id="CP018799">
    <property type="protein sequence ID" value="ATX79114.1"/>
    <property type="molecule type" value="Genomic_DNA"/>
</dbReference>
<dbReference type="InterPro" id="IPR045865">
    <property type="entry name" value="ACT-like_dom_sf"/>
</dbReference>
<proteinExistence type="inferred from homology"/>
<dbReference type="PROSITE" id="PS00165">
    <property type="entry name" value="DEHYDRATASE_SER_THR"/>
    <property type="match status" value="1"/>
</dbReference>
<keyword evidence="14" id="KW-1185">Reference proteome</keyword>
<sequence>MTISIADIRQAAELIRDVTIDTPCTRSLLLSQISGAEIVLKFENHQFTASFKDRGALVKLLSLSEEEKGQGVIAMSAGNHAQAVAYHASRLGIPATIVMPAHTPYLKVKNTRAFGAEVILFGDGLKEARQRAEEVACERGLIMIHPYDDAKIMAGQGTVALEMLESFPDLEVLVAPVGGGGLISGVAVAAKAINPGIDIIGVQSERFPAMKQALAGNPRECGDRTIAEGIAVKTPGTLTLPVIRELVDEILLVDEDQIEAAVEMLLEVEKSVVEGAGAAGLAAVLAHKDKFHGRRVGLILSGGNIDMFTLSSVIQRGLVRTGQLVRISIDIPDEPDALARITALLGRQNTNIVQVYHQRDFTHLSIRQVRVEFLLQVLGKAHLDELLEQLIASGYEATVHASE</sequence>
<reference evidence="13 14" key="1">
    <citation type="submission" date="2016-12" db="EMBL/GenBank/DDBJ databases">
        <title>Isolation and genomic insights into novel planktonic Zetaproteobacteria from stratified waters of the Chesapeake Bay.</title>
        <authorList>
            <person name="McAllister S.M."/>
            <person name="Kato S."/>
            <person name="Chan C.S."/>
            <person name="Chiu B.K."/>
            <person name="Field E.K."/>
        </authorList>
    </citation>
    <scope>NUCLEOTIDE SEQUENCE [LARGE SCALE GENOMIC DNA]</scope>
    <source>
        <strain evidence="13 14">CP-5</strain>
    </source>
</reference>
<dbReference type="Proteomes" id="UP000231701">
    <property type="component" value="Chromosome"/>
</dbReference>
<dbReference type="GO" id="GO:0030170">
    <property type="term" value="F:pyridoxal phosphate binding"/>
    <property type="evidence" value="ECO:0007669"/>
    <property type="project" value="InterPro"/>
</dbReference>
<dbReference type="EC" id="4.3.1.19" evidence="5"/>
<comment type="catalytic activity">
    <reaction evidence="11">
        <text>L-serine = pyruvate + NH4(+)</text>
        <dbReference type="Rhea" id="RHEA:19169"/>
        <dbReference type="ChEBI" id="CHEBI:15361"/>
        <dbReference type="ChEBI" id="CHEBI:28938"/>
        <dbReference type="ChEBI" id="CHEBI:33384"/>
        <dbReference type="EC" id="4.3.1.17"/>
    </reaction>
</comment>
<dbReference type="GO" id="GO:0006565">
    <property type="term" value="P:L-serine catabolic process"/>
    <property type="evidence" value="ECO:0007669"/>
    <property type="project" value="TreeGrafter"/>
</dbReference>
<dbReference type="Pfam" id="PF00291">
    <property type="entry name" value="PALP"/>
    <property type="match status" value="1"/>
</dbReference>
<dbReference type="InterPro" id="IPR001926">
    <property type="entry name" value="TrpB-like_PALP"/>
</dbReference>
<comment type="pathway">
    <text evidence="2">Amino-acid biosynthesis; L-isoleucine biosynthesis; 2-oxobutanoate from L-threonine: step 1/1.</text>
</comment>
<dbReference type="OrthoDB" id="5288737at2"/>
<evidence type="ECO:0000256" key="5">
    <source>
        <dbReference type="ARBA" id="ARBA00012096"/>
    </source>
</evidence>
<dbReference type="PANTHER" id="PTHR48078:SF6">
    <property type="entry name" value="L-THREONINE DEHYDRATASE CATABOLIC TDCB"/>
    <property type="match status" value="1"/>
</dbReference>
<dbReference type="AlphaFoldDB" id="A0A2K8L2D4"/>
<dbReference type="Gene3D" id="3.40.50.1100">
    <property type="match status" value="2"/>
</dbReference>
<dbReference type="SUPFAM" id="SSF55021">
    <property type="entry name" value="ACT-like"/>
    <property type="match status" value="1"/>
</dbReference>
<dbReference type="NCBIfam" id="TIGR01127">
    <property type="entry name" value="ilvA_1Cterm"/>
    <property type="match status" value="1"/>
</dbReference>
<dbReference type="KEGG" id="maes:Ga0123461_0688"/>
<dbReference type="GO" id="GO:0009097">
    <property type="term" value="P:isoleucine biosynthetic process"/>
    <property type="evidence" value="ECO:0007669"/>
    <property type="project" value="UniProtKB-UniPathway"/>
</dbReference>
<name>A0A2K8L2D4_MARES</name>
<evidence type="ECO:0000313" key="14">
    <source>
        <dbReference type="Proteomes" id="UP000231701"/>
    </source>
</evidence>
<keyword evidence="8 13" id="KW-0456">Lyase</keyword>
<dbReference type="NCBIfam" id="NF005600">
    <property type="entry name" value="PRK07334.1"/>
    <property type="match status" value="1"/>
</dbReference>
<dbReference type="InterPro" id="IPR002912">
    <property type="entry name" value="ACT_dom"/>
</dbReference>
<dbReference type="InterPro" id="IPR044561">
    <property type="entry name" value="ACT_ThrD-II-like"/>
</dbReference>
<evidence type="ECO:0000259" key="12">
    <source>
        <dbReference type="PROSITE" id="PS51671"/>
    </source>
</evidence>
<dbReference type="GO" id="GO:0003941">
    <property type="term" value="F:L-serine ammonia-lyase activity"/>
    <property type="evidence" value="ECO:0007669"/>
    <property type="project" value="UniProtKB-EC"/>
</dbReference>
<dbReference type="GO" id="GO:0006567">
    <property type="term" value="P:L-threonine catabolic process"/>
    <property type="evidence" value="ECO:0007669"/>
    <property type="project" value="InterPro"/>
</dbReference>
<keyword evidence="7" id="KW-0663">Pyridoxal phosphate</keyword>
<dbReference type="RefSeq" id="WP_100277043.1">
    <property type="nucleotide sequence ID" value="NZ_CP018799.1"/>
</dbReference>
<evidence type="ECO:0000256" key="8">
    <source>
        <dbReference type="ARBA" id="ARBA00023239"/>
    </source>
</evidence>
<comment type="function">
    <text evidence="9">Catalyzes the anaerobic formation of alpha-ketobutyrate and ammonia from threonine in a two-step reaction. The first step involved a dehydration of threonine and a production of enamine intermediates (aminocrotonate), which tautomerizes to its imine form (iminobutyrate). Both intermediates are unstable and short-lived. The second step is the nonenzymatic hydrolysis of the enamine/imine intermediates to form 2-ketobutyrate and free ammonia. In the low water environment of the cell, the second step is accelerated by RidA. TdcB also dehydrates serine to yield pyruvate via analogous enamine/imine intermediates.</text>
</comment>
<keyword evidence="6" id="KW-0028">Amino-acid biosynthesis</keyword>
<dbReference type="FunFam" id="3.40.50.1100:FF:000007">
    <property type="entry name" value="L-threonine dehydratase catabolic TdcB"/>
    <property type="match status" value="1"/>
</dbReference>
<feature type="domain" description="ACT" evidence="12">
    <location>
        <begin position="326"/>
        <end position="403"/>
    </location>
</feature>
<evidence type="ECO:0000313" key="13">
    <source>
        <dbReference type="EMBL" id="ATX79114.1"/>
    </source>
</evidence>
<organism evidence="13 14">
    <name type="scientific">Mariprofundus aestuarium</name>
    <dbReference type="NCBI Taxonomy" id="1921086"/>
    <lineage>
        <taxon>Bacteria</taxon>
        <taxon>Pseudomonadati</taxon>
        <taxon>Pseudomonadota</taxon>
        <taxon>Candidatius Mariprofundia</taxon>
        <taxon>Mariprofundales</taxon>
        <taxon>Mariprofundaceae</taxon>
        <taxon>Mariprofundus</taxon>
    </lineage>
</organism>
<evidence type="ECO:0000256" key="9">
    <source>
        <dbReference type="ARBA" id="ARBA00025594"/>
    </source>
</evidence>